<dbReference type="PANTHER" id="PTHR22706">
    <property type="entry name" value="ASSEMBLY FACTOR FOR SPINDLE MICROTUBULES"/>
    <property type="match status" value="1"/>
</dbReference>
<comment type="subcellular location">
    <subcellularLocation>
        <location evidence="1">Cytoplasm</location>
    </subcellularLocation>
</comment>
<protein>
    <submittedName>
        <fullName evidence="6">Uncharacterized protein</fullName>
    </submittedName>
</protein>
<feature type="region of interest" description="Disordered" evidence="5">
    <location>
        <begin position="296"/>
        <end position="327"/>
    </location>
</feature>
<dbReference type="SMART" id="SM00015">
    <property type="entry name" value="IQ"/>
    <property type="match status" value="2"/>
</dbReference>
<keyword evidence="2" id="KW-0963">Cytoplasm</keyword>
<evidence type="ECO:0000256" key="1">
    <source>
        <dbReference type="ARBA" id="ARBA00004496"/>
    </source>
</evidence>
<dbReference type="Pfam" id="PF00612">
    <property type="entry name" value="IQ"/>
    <property type="match status" value="2"/>
</dbReference>
<name>A0AAU9IQN4_9CILI</name>
<keyword evidence="4" id="KW-0112">Calmodulin-binding</keyword>
<dbReference type="InterPro" id="IPR051185">
    <property type="entry name" value="ASPM"/>
</dbReference>
<dbReference type="GO" id="GO:0000922">
    <property type="term" value="C:spindle pole"/>
    <property type="evidence" value="ECO:0007669"/>
    <property type="project" value="TreeGrafter"/>
</dbReference>
<dbReference type="GO" id="GO:0000278">
    <property type="term" value="P:mitotic cell cycle"/>
    <property type="evidence" value="ECO:0007669"/>
    <property type="project" value="TreeGrafter"/>
</dbReference>
<dbReference type="AlphaFoldDB" id="A0AAU9IQN4"/>
<organism evidence="6 7">
    <name type="scientific">Blepharisma stoltei</name>
    <dbReference type="NCBI Taxonomy" id="1481888"/>
    <lineage>
        <taxon>Eukaryota</taxon>
        <taxon>Sar</taxon>
        <taxon>Alveolata</taxon>
        <taxon>Ciliophora</taxon>
        <taxon>Postciliodesmatophora</taxon>
        <taxon>Heterotrichea</taxon>
        <taxon>Heterotrichida</taxon>
        <taxon>Blepharismidae</taxon>
        <taxon>Blepharisma</taxon>
    </lineage>
</organism>
<evidence type="ECO:0000313" key="7">
    <source>
        <dbReference type="Proteomes" id="UP001162131"/>
    </source>
</evidence>
<dbReference type="InterPro" id="IPR000048">
    <property type="entry name" value="IQ_motif_EF-hand-BS"/>
</dbReference>
<sequence length="327" mass="38667">MEHLPILNKPKVFIGTSKVSPISSDITLPTVTPRNRIVKRQYSNLGRTFNFPKAYYQQYHRRERSMFDSPTREARMAKEIEKIKRMQQKISKERIIQNIFQQYGTQFSPKEIKNLTEDDLLKKALKKNLYLKEKQAAVTIQNKWKKYNWKKLQEQILLKREISAKMIQNAWNKYKGIKLEPKKLRKSQINAAIMIQKMWKGYKSRSSYMIIKEKNDLMKNLQFFEKIKEENRRISAIKIQRCWRNYKQRKINKKIKFNRQQSIAKKIKKKVTSSVQHNQNINFEAKHCLKAPPAIISGAQNSPEKIHKIAKSGGPSPEMKSGKDSTN</sequence>
<dbReference type="PROSITE" id="PS50096">
    <property type="entry name" value="IQ"/>
    <property type="match status" value="2"/>
</dbReference>
<dbReference type="EMBL" id="CAJZBQ010000016">
    <property type="protein sequence ID" value="CAG9316803.1"/>
    <property type="molecule type" value="Genomic_DNA"/>
</dbReference>
<accession>A0AAU9IQN4</accession>
<evidence type="ECO:0000313" key="6">
    <source>
        <dbReference type="EMBL" id="CAG9316803.1"/>
    </source>
</evidence>
<dbReference type="GO" id="GO:0005516">
    <property type="term" value="F:calmodulin binding"/>
    <property type="evidence" value="ECO:0007669"/>
    <property type="project" value="UniProtKB-KW"/>
</dbReference>
<evidence type="ECO:0000256" key="3">
    <source>
        <dbReference type="ARBA" id="ARBA00022737"/>
    </source>
</evidence>
<gene>
    <name evidence="6" type="ORF">BSTOLATCC_MIC16903</name>
</gene>
<dbReference type="Gene3D" id="1.20.5.190">
    <property type="match status" value="1"/>
</dbReference>
<evidence type="ECO:0000256" key="5">
    <source>
        <dbReference type="SAM" id="MobiDB-lite"/>
    </source>
</evidence>
<proteinExistence type="predicted"/>
<dbReference type="GO" id="GO:0051295">
    <property type="term" value="P:establishment of meiotic spindle localization"/>
    <property type="evidence" value="ECO:0007669"/>
    <property type="project" value="TreeGrafter"/>
</dbReference>
<reference evidence="6" key="1">
    <citation type="submission" date="2021-09" db="EMBL/GenBank/DDBJ databases">
        <authorList>
            <consortium name="AG Swart"/>
            <person name="Singh M."/>
            <person name="Singh A."/>
            <person name="Seah K."/>
            <person name="Emmerich C."/>
        </authorList>
    </citation>
    <scope>NUCLEOTIDE SEQUENCE</scope>
    <source>
        <strain evidence="6">ATCC30299</strain>
    </source>
</reference>
<evidence type="ECO:0000256" key="2">
    <source>
        <dbReference type="ARBA" id="ARBA00022490"/>
    </source>
</evidence>
<dbReference type="GO" id="GO:0005737">
    <property type="term" value="C:cytoplasm"/>
    <property type="evidence" value="ECO:0007669"/>
    <property type="project" value="UniProtKB-SubCell"/>
</dbReference>
<dbReference type="Proteomes" id="UP001162131">
    <property type="component" value="Unassembled WGS sequence"/>
</dbReference>
<keyword evidence="7" id="KW-1185">Reference proteome</keyword>
<dbReference type="PANTHER" id="PTHR22706:SF1">
    <property type="entry name" value="ASSEMBLY FACTOR FOR SPINDLE MICROTUBULES"/>
    <property type="match status" value="1"/>
</dbReference>
<keyword evidence="3" id="KW-0677">Repeat</keyword>
<evidence type="ECO:0000256" key="4">
    <source>
        <dbReference type="ARBA" id="ARBA00022860"/>
    </source>
</evidence>
<comment type="caution">
    <text evidence="6">The sequence shown here is derived from an EMBL/GenBank/DDBJ whole genome shotgun (WGS) entry which is preliminary data.</text>
</comment>
<dbReference type="GO" id="GO:0007051">
    <property type="term" value="P:spindle organization"/>
    <property type="evidence" value="ECO:0007669"/>
    <property type="project" value="TreeGrafter"/>
</dbReference>